<protein>
    <submittedName>
        <fullName evidence="1">Uncharacterized protein</fullName>
    </submittedName>
</protein>
<evidence type="ECO:0000313" key="2">
    <source>
        <dbReference type="Proteomes" id="UP000618818"/>
    </source>
</evidence>
<dbReference type="EMBL" id="JACXYZ010000001">
    <property type="protein sequence ID" value="MBD3925460.1"/>
    <property type="molecule type" value="Genomic_DNA"/>
</dbReference>
<dbReference type="Proteomes" id="UP000618818">
    <property type="component" value="Unassembled WGS sequence"/>
</dbReference>
<accession>A0ABR8NBE5</accession>
<evidence type="ECO:0000313" key="1">
    <source>
        <dbReference type="EMBL" id="MBD3925460.1"/>
    </source>
</evidence>
<proteinExistence type="predicted"/>
<dbReference type="RefSeq" id="WP_191195109.1">
    <property type="nucleotide sequence ID" value="NZ_JACXYZ010000001.1"/>
</dbReference>
<name>A0ABR8NBE5_9ACTN</name>
<sequence length="109" mass="11175">MTTLYLFCPDGLSPTGGGLAATGSETVLSMHGSFPFDDNMLGGGADSDTIPDNGWGVQVNNDGTSGLIFAGYAVCGSATRVDQEYVVVSPARTTSERTAEGVRIIARPG</sequence>
<comment type="caution">
    <text evidence="1">The sequence shown here is derived from an EMBL/GenBank/DDBJ whole genome shotgun (WGS) entry which is preliminary data.</text>
</comment>
<organism evidence="1 2">
    <name type="scientific">Nocardioides cavernae</name>
    <dbReference type="NCBI Taxonomy" id="1921566"/>
    <lineage>
        <taxon>Bacteria</taxon>
        <taxon>Bacillati</taxon>
        <taxon>Actinomycetota</taxon>
        <taxon>Actinomycetes</taxon>
        <taxon>Propionibacteriales</taxon>
        <taxon>Nocardioidaceae</taxon>
        <taxon>Nocardioides</taxon>
    </lineage>
</organism>
<gene>
    <name evidence="1" type="ORF">IEZ26_12550</name>
</gene>
<reference evidence="1 2" key="1">
    <citation type="submission" date="2020-09" db="EMBL/GenBank/DDBJ databases">
        <title>novel species in genus Nocardioides.</title>
        <authorList>
            <person name="Zhang G."/>
        </authorList>
    </citation>
    <scope>NUCLEOTIDE SEQUENCE [LARGE SCALE GENOMIC DNA]</scope>
    <source>
        <strain evidence="1 2">KCTC 39551</strain>
    </source>
</reference>
<keyword evidence="2" id="KW-1185">Reference proteome</keyword>